<dbReference type="Pfam" id="PF02627">
    <property type="entry name" value="CMD"/>
    <property type="match status" value="1"/>
</dbReference>
<organism evidence="2">
    <name type="scientific">marine metagenome</name>
    <dbReference type="NCBI Taxonomy" id="408172"/>
    <lineage>
        <taxon>unclassified sequences</taxon>
        <taxon>metagenomes</taxon>
        <taxon>ecological metagenomes</taxon>
    </lineage>
</organism>
<evidence type="ECO:0000313" key="2">
    <source>
        <dbReference type="EMBL" id="SVA48483.1"/>
    </source>
</evidence>
<dbReference type="Gene3D" id="1.20.1290.10">
    <property type="entry name" value="AhpD-like"/>
    <property type="match status" value="1"/>
</dbReference>
<protein>
    <recommendedName>
        <fullName evidence="1">Carboxymuconolactone decarboxylase-like domain-containing protein</fullName>
    </recommendedName>
</protein>
<dbReference type="PANTHER" id="PTHR35446">
    <property type="entry name" value="SI:CH211-175M2.5"/>
    <property type="match status" value="1"/>
</dbReference>
<dbReference type="InterPro" id="IPR029032">
    <property type="entry name" value="AhpD-like"/>
</dbReference>
<feature type="domain" description="Carboxymuconolactone decarboxylase-like" evidence="1">
    <location>
        <begin position="98"/>
        <end position="161"/>
    </location>
</feature>
<gene>
    <name evidence="2" type="ORF">METZ01_LOCUS101337</name>
</gene>
<dbReference type="AlphaFoldDB" id="A0A381W989"/>
<name>A0A381W989_9ZZZZ</name>
<dbReference type="GO" id="GO:0051920">
    <property type="term" value="F:peroxiredoxin activity"/>
    <property type="evidence" value="ECO:0007669"/>
    <property type="project" value="InterPro"/>
</dbReference>
<dbReference type="EMBL" id="UINC01010944">
    <property type="protein sequence ID" value="SVA48483.1"/>
    <property type="molecule type" value="Genomic_DNA"/>
</dbReference>
<dbReference type="PANTHER" id="PTHR35446:SF2">
    <property type="entry name" value="CARBOXYMUCONOLACTONE DECARBOXYLASE-LIKE DOMAIN-CONTAINING PROTEIN"/>
    <property type="match status" value="1"/>
</dbReference>
<sequence>MVGGFLFWSNPGIMTDGGKKMAHIEPRPRDAVDELQGIFGGAEAAMGFVPNSMLTMAHMPQLPAAFFALTSVVFGGDLKAAMPMLERSVADDPDRSANLSADLVQLIAFTVSVAAGCRYCQAHTSHQMIERGGDRTKLNAILKFETEPAFSESERAIVALALAAGENPNAATREMFEALKTHFSSRQIVQIVGIIALFGFLNRWNDTMATTLESPAAEFAAGALGAIDWAVGKHGRN</sequence>
<proteinExistence type="predicted"/>
<accession>A0A381W989</accession>
<reference evidence="2" key="1">
    <citation type="submission" date="2018-05" db="EMBL/GenBank/DDBJ databases">
        <authorList>
            <person name="Lanie J.A."/>
            <person name="Ng W.-L."/>
            <person name="Kazmierczak K.M."/>
            <person name="Andrzejewski T.M."/>
            <person name="Davidsen T.M."/>
            <person name="Wayne K.J."/>
            <person name="Tettelin H."/>
            <person name="Glass J.I."/>
            <person name="Rusch D."/>
            <person name="Podicherti R."/>
            <person name="Tsui H.-C.T."/>
            <person name="Winkler M.E."/>
        </authorList>
    </citation>
    <scope>NUCLEOTIDE SEQUENCE</scope>
</reference>
<dbReference type="InterPro" id="IPR003779">
    <property type="entry name" value="CMD-like"/>
</dbReference>
<dbReference type="SUPFAM" id="SSF69118">
    <property type="entry name" value="AhpD-like"/>
    <property type="match status" value="1"/>
</dbReference>
<evidence type="ECO:0000259" key="1">
    <source>
        <dbReference type="Pfam" id="PF02627"/>
    </source>
</evidence>